<reference evidence="18" key="1">
    <citation type="submission" date="2025-08" db="UniProtKB">
        <authorList>
            <consortium name="RefSeq"/>
        </authorList>
    </citation>
    <scope>IDENTIFICATION</scope>
    <source>
        <strain evidence="18">15112-1751.03</strain>
        <tissue evidence="18">Whole Adult</tissue>
    </source>
</reference>
<dbReference type="Gene3D" id="3.30.70.20">
    <property type="match status" value="1"/>
</dbReference>
<dbReference type="Proteomes" id="UP000515160">
    <property type="component" value="Chromosome 3"/>
</dbReference>
<evidence type="ECO:0000256" key="11">
    <source>
        <dbReference type="ARBA" id="ARBA00023014"/>
    </source>
</evidence>
<protein>
    <recommendedName>
        <fullName evidence="14">Electron transfer flavoprotein-ubiquinone oxidoreductase</fullName>
        <shortName evidence="14">ETF-QO</shortName>
        <ecNumber evidence="14">1.5.5.1</ecNumber>
    </recommendedName>
</protein>
<dbReference type="GO" id="GO:0004174">
    <property type="term" value="F:electron-transferring-flavoprotein dehydrogenase activity"/>
    <property type="evidence" value="ECO:0007669"/>
    <property type="project" value="UniProtKB-UniRule"/>
</dbReference>
<dbReference type="Gene3D" id="3.30.9.90">
    <property type="match status" value="1"/>
</dbReference>
<evidence type="ECO:0000256" key="8">
    <source>
        <dbReference type="ARBA" id="ARBA00022982"/>
    </source>
</evidence>
<dbReference type="Pfam" id="PF12831">
    <property type="entry name" value="FAD_oxidored"/>
    <property type="match status" value="1"/>
</dbReference>
<dbReference type="GO" id="GO:0005743">
    <property type="term" value="C:mitochondrial inner membrane"/>
    <property type="evidence" value="ECO:0007669"/>
    <property type="project" value="TreeGrafter"/>
</dbReference>
<keyword evidence="12 14" id="KW-0830">Ubiquinone</keyword>
<dbReference type="SUPFAM" id="SSF54373">
    <property type="entry name" value="FAD-linked reductases, C-terminal domain"/>
    <property type="match status" value="1"/>
</dbReference>
<dbReference type="InterPro" id="IPR036188">
    <property type="entry name" value="FAD/NAD-bd_sf"/>
</dbReference>
<dbReference type="SUPFAM" id="SSF51905">
    <property type="entry name" value="FAD/NAD(P)-binding domain"/>
    <property type="match status" value="1"/>
</dbReference>
<dbReference type="PANTHER" id="PTHR10617:SF107">
    <property type="entry name" value="ELECTRON TRANSFER FLAVOPROTEIN-UBIQUINONE OXIDOREDUCTASE, MITOCHONDRIAL"/>
    <property type="match status" value="1"/>
</dbReference>
<dbReference type="CTD" id="36031"/>
<dbReference type="RefSeq" id="XP_034108378.1">
    <property type="nucleotide sequence ID" value="XM_034252487.2"/>
</dbReference>
<evidence type="ECO:0000256" key="12">
    <source>
        <dbReference type="ARBA" id="ARBA00023075"/>
    </source>
</evidence>
<comment type="catalytic activity">
    <reaction evidence="13 14">
        <text>a ubiquinone + reduced [electron-transfer flavoprotein] = a ubiquinol + oxidized [electron-transfer flavoprotein] + H(+)</text>
        <dbReference type="Rhea" id="RHEA:24052"/>
        <dbReference type="Rhea" id="RHEA-COMP:9565"/>
        <dbReference type="Rhea" id="RHEA-COMP:9566"/>
        <dbReference type="Rhea" id="RHEA-COMP:10685"/>
        <dbReference type="Rhea" id="RHEA-COMP:10686"/>
        <dbReference type="ChEBI" id="CHEBI:15378"/>
        <dbReference type="ChEBI" id="CHEBI:16389"/>
        <dbReference type="ChEBI" id="CHEBI:17976"/>
        <dbReference type="ChEBI" id="CHEBI:57692"/>
        <dbReference type="ChEBI" id="CHEBI:58307"/>
        <dbReference type="EC" id="1.5.5.1"/>
    </reaction>
</comment>
<evidence type="ECO:0000256" key="5">
    <source>
        <dbReference type="ARBA" id="ARBA00022630"/>
    </source>
</evidence>
<feature type="domain" description="ETF-QO/FixC ubiquinone-binding" evidence="16">
    <location>
        <begin position="260"/>
        <end position="355"/>
    </location>
</feature>
<dbReference type="Gene3D" id="3.50.50.60">
    <property type="entry name" value="FAD/NAD(P)-binding domain"/>
    <property type="match status" value="1"/>
</dbReference>
<keyword evidence="11 14" id="KW-0411">Iron-sulfur</keyword>
<evidence type="ECO:0000313" key="18">
    <source>
        <dbReference type="RefSeq" id="XP_034108378.1"/>
    </source>
</evidence>
<accession>A0A6P8X8Q6</accession>
<feature type="domain" description="ETF-QO/FixX C-terminal" evidence="15">
    <location>
        <begin position="499"/>
        <end position="602"/>
    </location>
</feature>
<evidence type="ECO:0000256" key="10">
    <source>
        <dbReference type="ARBA" id="ARBA00023004"/>
    </source>
</evidence>
<comment type="function">
    <text evidence="2 14">Accepts electrons from ETF and reduces ubiquinone.</text>
</comment>
<keyword evidence="10 14" id="KW-0408">Iron</keyword>
<dbReference type="InterPro" id="IPR040156">
    <property type="entry name" value="ETF-QO"/>
</dbReference>
<evidence type="ECO:0000256" key="6">
    <source>
        <dbReference type="ARBA" id="ARBA00022723"/>
    </source>
</evidence>
<evidence type="ECO:0000259" key="15">
    <source>
        <dbReference type="Pfam" id="PF05187"/>
    </source>
</evidence>
<evidence type="ECO:0000256" key="13">
    <source>
        <dbReference type="ARBA" id="ARBA00052682"/>
    </source>
</evidence>
<keyword evidence="4" id="KW-0004">4Fe-4S</keyword>
<proteinExistence type="predicted"/>
<keyword evidence="3 14" id="KW-0813">Transport</keyword>
<keyword evidence="17" id="KW-1185">Reference proteome</keyword>
<dbReference type="InterPro" id="IPR049398">
    <property type="entry name" value="ETF-QO/FixC_UQ-bd"/>
</dbReference>
<organism evidence="17 18">
    <name type="scientific">Drosophila albomicans</name>
    <name type="common">Fruit fly</name>
    <dbReference type="NCBI Taxonomy" id="7291"/>
    <lineage>
        <taxon>Eukaryota</taxon>
        <taxon>Metazoa</taxon>
        <taxon>Ecdysozoa</taxon>
        <taxon>Arthropoda</taxon>
        <taxon>Hexapoda</taxon>
        <taxon>Insecta</taxon>
        <taxon>Pterygota</taxon>
        <taxon>Neoptera</taxon>
        <taxon>Endopterygota</taxon>
        <taxon>Diptera</taxon>
        <taxon>Brachycera</taxon>
        <taxon>Muscomorpha</taxon>
        <taxon>Ephydroidea</taxon>
        <taxon>Drosophilidae</taxon>
        <taxon>Drosophila</taxon>
    </lineage>
</organism>
<keyword evidence="7 14" id="KW-0274">FAD</keyword>
<dbReference type="GeneID" id="117570686"/>
<evidence type="ECO:0000256" key="4">
    <source>
        <dbReference type="ARBA" id="ARBA00022485"/>
    </source>
</evidence>
<evidence type="ECO:0000256" key="1">
    <source>
        <dbReference type="ARBA" id="ARBA00001974"/>
    </source>
</evidence>
<dbReference type="AlphaFoldDB" id="A0A6P8X8Q6"/>
<dbReference type="InterPro" id="IPR007859">
    <property type="entry name" value="ETF-QO/FixX_C"/>
</dbReference>
<dbReference type="SUPFAM" id="SSF54862">
    <property type="entry name" value="4Fe-4S ferredoxins"/>
    <property type="match status" value="1"/>
</dbReference>
<comment type="cofactor">
    <cofactor evidence="1 14">
        <name>FAD</name>
        <dbReference type="ChEBI" id="CHEBI:57692"/>
    </cofactor>
</comment>
<evidence type="ECO:0000256" key="9">
    <source>
        <dbReference type="ARBA" id="ARBA00023002"/>
    </source>
</evidence>
<evidence type="ECO:0000256" key="7">
    <source>
        <dbReference type="ARBA" id="ARBA00022827"/>
    </source>
</evidence>
<evidence type="ECO:0000256" key="3">
    <source>
        <dbReference type="ARBA" id="ARBA00022448"/>
    </source>
</evidence>
<keyword evidence="8 14" id="KW-0249">Electron transport</keyword>
<dbReference type="GO" id="GO:0046872">
    <property type="term" value="F:metal ion binding"/>
    <property type="evidence" value="ECO:0007669"/>
    <property type="project" value="UniProtKB-KW"/>
</dbReference>
<keyword evidence="5 14" id="KW-0285">Flavoprotein</keyword>
<dbReference type="EC" id="1.5.5.1" evidence="14"/>
<dbReference type="Pfam" id="PF21162">
    <property type="entry name" value="ETFQO_UQ-bd"/>
    <property type="match status" value="1"/>
</dbReference>
<evidence type="ECO:0000259" key="16">
    <source>
        <dbReference type="Pfam" id="PF21162"/>
    </source>
</evidence>
<gene>
    <name evidence="18" type="primary">LOC117570686</name>
</gene>
<sequence>MSALLKMHRVHKLFTPAFVRSVSEAAKYPKITTHYTLHPREKDPRWKEVDMERCVEEVDIVIVGGGPAGMSAAIRAKQLAAEKDQEIRVCVVEKAAEVGGHILSGAVIDPISLNELIPDWQEQGAPLNTPVTKDTFSYLTSTGRISIPIFKGWPMDNHGNFVVRLGHLVKWLGDQAEALGVEIYPGCAASEVLFHEDGSVKGIATNDVGIAKSGAPKETFARGMELHAKTTIFAEGCRGHLSKQIMQQFGLNVGSEPQTYGIGLKEVWEIPAEKHQPGLVEHSIGWPLDRFTYGGSFLYHLNEPTPAIAVGFVVGLNYKNPWISPFQEFQRFKTHPKVRDIFEGATRIAYGARAINEGGFQSMPKKLSFPGGCLVGCSAGFLNVPRIKGSHYAMKSGMLAAESALEAINADSQSTAGIEPTSYADKIKDSFVWKDLYKVRNVHPSFHNPLGLYGGLVLSGFSIFMGGREPWTLTHGPQDHESLKPANVSERIVYPKPDGKISFDLLSSVALTGTNHEGDQPAHLTLKDDRIPVDHNLAIYEGPEQRFCPAGVYEYVPNEEGGNMKLQINAQNCIHCKTCDIKDPKQNINWVVPEGGGGPAYNGM</sequence>
<evidence type="ECO:0000256" key="2">
    <source>
        <dbReference type="ARBA" id="ARBA00002819"/>
    </source>
</evidence>
<evidence type="ECO:0000313" key="17">
    <source>
        <dbReference type="Proteomes" id="UP000515160"/>
    </source>
</evidence>
<dbReference type="OrthoDB" id="437331at2759"/>
<comment type="cofactor">
    <cofactor evidence="14">
        <name>[4Fe-4S] cluster</name>
        <dbReference type="ChEBI" id="CHEBI:49883"/>
    </cofactor>
    <text evidence="14">Binds 1 [4Fe-4S] cluster.</text>
</comment>
<name>A0A6P8X8Q6_DROAB</name>
<dbReference type="GO" id="GO:0051539">
    <property type="term" value="F:4 iron, 4 sulfur cluster binding"/>
    <property type="evidence" value="ECO:0007669"/>
    <property type="project" value="UniProtKB-UniRule"/>
</dbReference>
<keyword evidence="6 14" id="KW-0479">Metal-binding</keyword>
<dbReference type="Pfam" id="PF05187">
    <property type="entry name" value="Fer4_ETF_QO"/>
    <property type="match status" value="1"/>
</dbReference>
<evidence type="ECO:0000256" key="14">
    <source>
        <dbReference type="RuleBase" id="RU366068"/>
    </source>
</evidence>
<keyword evidence="9 14" id="KW-0560">Oxidoreductase</keyword>
<dbReference type="PANTHER" id="PTHR10617">
    <property type="entry name" value="ELECTRON TRANSFER FLAVOPROTEIN-UBIQUINONE OXIDOREDUCTASE"/>
    <property type="match status" value="1"/>
</dbReference>
<dbReference type="FunFam" id="3.30.70.20:FF:000012">
    <property type="entry name" value="Electron transfer flavoprotein-ubiquinone oxidoreductase, mitochondrial"/>
    <property type="match status" value="1"/>
</dbReference>